<evidence type="ECO:0000313" key="2">
    <source>
        <dbReference type="Proteomes" id="UP000716291"/>
    </source>
</evidence>
<accession>A0A9P6XEV7</accession>
<gene>
    <name evidence="1" type="ORF">G6F64_003135</name>
</gene>
<sequence>MYSSIANGALLVGWGIWSTDDPGTGDVVFAECSSTGSGAWFSSCASFPILPTASEASQHGVNNIFNGDNVFIDTSF</sequence>
<keyword evidence="2" id="KW-1185">Reference proteome</keyword>
<protein>
    <submittedName>
        <fullName evidence="1">Uncharacterized protein</fullName>
    </submittedName>
</protein>
<comment type="caution">
    <text evidence="1">The sequence shown here is derived from an EMBL/GenBank/DDBJ whole genome shotgun (WGS) entry which is preliminary data.</text>
</comment>
<dbReference type="Proteomes" id="UP000716291">
    <property type="component" value="Unassembled WGS sequence"/>
</dbReference>
<proteinExistence type="predicted"/>
<dbReference type="OrthoDB" id="10269381at2759"/>
<dbReference type="InterPro" id="IPR012334">
    <property type="entry name" value="Pectin_lyas_fold"/>
</dbReference>
<name>A0A9P6XEV7_RHIOR</name>
<evidence type="ECO:0000313" key="1">
    <source>
        <dbReference type="EMBL" id="KAG1312306.1"/>
    </source>
</evidence>
<dbReference type="EMBL" id="JAANQT010000296">
    <property type="protein sequence ID" value="KAG1312306.1"/>
    <property type="molecule type" value="Genomic_DNA"/>
</dbReference>
<reference evidence="1" key="1">
    <citation type="journal article" date="2020" name="Microb. Genom.">
        <title>Genetic diversity of clinical and environmental Mucorales isolates obtained from an investigation of mucormycosis cases among solid organ transplant recipients.</title>
        <authorList>
            <person name="Nguyen M.H."/>
            <person name="Kaul D."/>
            <person name="Muto C."/>
            <person name="Cheng S.J."/>
            <person name="Richter R.A."/>
            <person name="Bruno V.M."/>
            <person name="Liu G."/>
            <person name="Beyhan S."/>
            <person name="Sundermann A.J."/>
            <person name="Mounaud S."/>
            <person name="Pasculle A.W."/>
            <person name="Nierman W.C."/>
            <person name="Driscoll E."/>
            <person name="Cumbie R."/>
            <person name="Clancy C.J."/>
            <person name="Dupont C.L."/>
        </authorList>
    </citation>
    <scope>NUCLEOTIDE SEQUENCE</scope>
    <source>
        <strain evidence="1">GL11</strain>
    </source>
</reference>
<dbReference type="Gene3D" id="2.160.20.10">
    <property type="entry name" value="Single-stranded right-handed beta-helix, Pectin lyase-like"/>
    <property type="match status" value="1"/>
</dbReference>
<dbReference type="AlphaFoldDB" id="A0A9P6XEV7"/>
<organism evidence="1 2">
    <name type="scientific">Rhizopus oryzae</name>
    <name type="common">Mucormycosis agent</name>
    <name type="synonym">Rhizopus arrhizus var. delemar</name>
    <dbReference type="NCBI Taxonomy" id="64495"/>
    <lineage>
        <taxon>Eukaryota</taxon>
        <taxon>Fungi</taxon>
        <taxon>Fungi incertae sedis</taxon>
        <taxon>Mucoromycota</taxon>
        <taxon>Mucoromycotina</taxon>
        <taxon>Mucoromycetes</taxon>
        <taxon>Mucorales</taxon>
        <taxon>Mucorineae</taxon>
        <taxon>Rhizopodaceae</taxon>
        <taxon>Rhizopus</taxon>
    </lineage>
</organism>